<dbReference type="InterPro" id="IPR005744">
    <property type="entry name" value="Hy-lIII"/>
</dbReference>
<evidence type="ECO:0000256" key="7">
    <source>
        <dbReference type="PIRSR" id="PIRSR604254-1"/>
    </source>
</evidence>
<keyword evidence="4 8" id="KW-0812">Transmembrane</keyword>
<feature type="binding site" evidence="7">
    <location>
        <position position="196"/>
    </location>
    <ligand>
        <name>Zn(2+)</name>
        <dbReference type="ChEBI" id="CHEBI:29105"/>
    </ligand>
</feature>
<reference evidence="9 10" key="1">
    <citation type="submission" date="2018-08" db="EMBL/GenBank/DDBJ databases">
        <title>Murine metabolic-syndrome-specific gut microbial biobank.</title>
        <authorList>
            <person name="Liu C."/>
        </authorList>
    </citation>
    <scope>NUCLEOTIDE SEQUENCE [LARGE SCALE GENOMIC DNA]</scope>
    <source>
        <strain evidence="9 10">28</strain>
    </source>
</reference>
<comment type="similarity">
    <text evidence="2">Belongs to the UPF0073 (Hly-III) family.</text>
</comment>
<gene>
    <name evidence="9" type="ORF">D0435_02590</name>
</gene>
<feature type="binding site" evidence="7">
    <location>
        <position position="70"/>
    </location>
    <ligand>
        <name>Zn(2+)</name>
        <dbReference type="ChEBI" id="CHEBI:29105"/>
    </ligand>
</feature>
<keyword evidence="6 8" id="KW-0472">Membrane</keyword>
<keyword evidence="10" id="KW-1185">Reference proteome</keyword>
<comment type="caution">
    <text evidence="9">The sequence shown here is derived from an EMBL/GenBank/DDBJ whole genome shotgun (WGS) entry which is preliminary data.</text>
</comment>
<feature type="transmembrane region" description="Helical" evidence="8">
    <location>
        <begin position="165"/>
        <end position="185"/>
    </location>
</feature>
<evidence type="ECO:0000256" key="4">
    <source>
        <dbReference type="ARBA" id="ARBA00022692"/>
    </source>
</evidence>
<keyword evidence="7" id="KW-0479">Metal-binding</keyword>
<dbReference type="AlphaFoldDB" id="A0A845QFE1"/>
<evidence type="ECO:0000256" key="5">
    <source>
        <dbReference type="ARBA" id="ARBA00022989"/>
    </source>
</evidence>
<sequence>MMTDGTLKRYTVGEEIFNTVSHGLGSVLAVGGTTVLIVLSVVHHSGLALGVSLVFGISLIVLYTMSAVYHGVPHPKAKEILRIFDHASIFLLIAGSYTPFCLVALRGNPKGLVVVGAVWLCAGFGILLNAIDLAKTERLGTVLYVVMGWAILFAFKDIIRVLPQPAFWLLLLGGISYTGGLVFYAMKKRYMHSIWHLFVLAGSVLHYICIAVYVIPMAF</sequence>
<evidence type="ECO:0000256" key="6">
    <source>
        <dbReference type="ARBA" id="ARBA00023136"/>
    </source>
</evidence>
<evidence type="ECO:0000313" key="10">
    <source>
        <dbReference type="Proteomes" id="UP000446866"/>
    </source>
</evidence>
<feature type="transmembrane region" description="Helical" evidence="8">
    <location>
        <begin position="197"/>
        <end position="215"/>
    </location>
</feature>
<dbReference type="Pfam" id="PF03006">
    <property type="entry name" value="HlyIII"/>
    <property type="match status" value="1"/>
</dbReference>
<name>A0A845QFE1_9FIRM</name>
<feature type="transmembrane region" description="Helical" evidence="8">
    <location>
        <begin position="20"/>
        <end position="42"/>
    </location>
</feature>
<protein>
    <submittedName>
        <fullName evidence="9">Hemolysin III family protein</fullName>
    </submittedName>
</protein>
<feature type="transmembrane region" description="Helical" evidence="8">
    <location>
        <begin position="111"/>
        <end position="130"/>
    </location>
</feature>
<organism evidence="9 10">
    <name type="scientific">Anaerotruncus colihominis</name>
    <dbReference type="NCBI Taxonomy" id="169435"/>
    <lineage>
        <taxon>Bacteria</taxon>
        <taxon>Bacillati</taxon>
        <taxon>Bacillota</taxon>
        <taxon>Clostridia</taxon>
        <taxon>Eubacteriales</taxon>
        <taxon>Oscillospiraceae</taxon>
        <taxon>Anaerotruncus</taxon>
    </lineage>
</organism>
<dbReference type="EMBL" id="QXWK01000003">
    <property type="protein sequence ID" value="NBH60562.1"/>
    <property type="molecule type" value="Genomic_DNA"/>
</dbReference>
<comment type="subcellular location">
    <subcellularLocation>
        <location evidence="1">Cell membrane</location>
        <topology evidence="1">Multi-pass membrane protein</topology>
    </subcellularLocation>
</comment>
<feature type="transmembrane region" description="Helical" evidence="8">
    <location>
        <begin position="83"/>
        <end position="105"/>
    </location>
</feature>
<evidence type="ECO:0000256" key="8">
    <source>
        <dbReference type="SAM" id="Phobius"/>
    </source>
</evidence>
<keyword evidence="3" id="KW-1003">Cell membrane</keyword>
<keyword evidence="5 8" id="KW-1133">Transmembrane helix</keyword>
<dbReference type="InterPro" id="IPR004254">
    <property type="entry name" value="AdipoR/HlyIII-related"/>
</dbReference>
<evidence type="ECO:0000256" key="2">
    <source>
        <dbReference type="ARBA" id="ARBA00008488"/>
    </source>
</evidence>
<dbReference type="Proteomes" id="UP000446866">
    <property type="component" value="Unassembled WGS sequence"/>
</dbReference>
<dbReference type="GO" id="GO:0005886">
    <property type="term" value="C:plasma membrane"/>
    <property type="evidence" value="ECO:0007669"/>
    <property type="project" value="UniProtKB-SubCell"/>
</dbReference>
<feature type="transmembrane region" description="Helical" evidence="8">
    <location>
        <begin position="48"/>
        <end position="71"/>
    </location>
</feature>
<feature type="transmembrane region" description="Helical" evidence="8">
    <location>
        <begin position="142"/>
        <end position="159"/>
    </location>
</feature>
<dbReference type="GO" id="GO:0140911">
    <property type="term" value="F:pore-forming activity"/>
    <property type="evidence" value="ECO:0007669"/>
    <property type="project" value="InterPro"/>
</dbReference>
<dbReference type="PANTHER" id="PTHR20855:SF3">
    <property type="entry name" value="LD03007P"/>
    <property type="match status" value="1"/>
</dbReference>
<dbReference type="NCBIfam" id="TIGR01065">
    <property type="entry name" value="hlyIII"/>
    <property type="match status" value="1"/>
</dbReference>
<dbReference type="GO" id="GO:0046872">
    <property type="term" value="F:metal ion binding"/>
    <property type="evidence" value="ECO:0007669"/>
    <property type="project" value="UniProtKB-KW"/>
</dbReference>
<accession>A0A845QFE1</accession>
<feature type="binding site" evidence="7">
    <location>
        <position position="192"/>
    </location>
    <ligand>
        <name>Zn(2+)</name>
        <dbReference type="ChEBI" id="CHEBI:29105"/>
    </ligand>
</feature>
<keyword evidence="7" id="KW-0862">Zinc</keyword>
<proteinExistence type="inferred from homology"/>
<evidence type="ECO:0000256" key="1">
    <source>
        <dbReference type="ARBA" id="ARBA00004651"/>
    </source>
</evidence>
<dbReference type="PANTHER" id="PTHR20855">
    <property type="entry name" value="ADIPOR/PROGESTIN RECEPTOR-RELATED"/>
    <property type="match status" value="1"/>
</dbReference>
<evidence type="ECO:0000313" key="9">
    <source>
        <dbReference type="EMBL" id="NBH60562.1"/>
    </source>
</evidence>
<evidence type="ECO:0000256" key="3">
    <source>
        <dbReference type="ARBA" id="ARBA00022475"/>
    </source>
</evidence>